<organism evidence="3 4">
    <name type="scientific">Hyphomicrobium facile</name>
    <dbReference type="NCBI Taxonomy" id="51670"/>
    <lineage>
        <taxon>Bacteria</taxon>
        <taxon>Pseudomonadati</taxon>
        <taxon>Pseudomonadota</taxon>
        <taxon>Alphaproteobacteria</taxon>
        <taxon>Hyphomicrobiales</taxon>
        <taxon>Hyphomicrobiaceae</taxon>
        <taxon>Hyphomicrobium</taxon>
    </lineage>
</organism>
<dbReference type="InterPro" id="IPR011006">
    <property type="entry name" value="CheY-like_superfamily"/>
</dbReference>
<accession>A0A1I7NK44</accession>
<feature type="domain" description="Response regulatory" evidence="2">
    <location>
        <begin position="3"/>
        <end position="113"/>
    </location>
</feature>
<dbReference type="SUPFAM" id="SSF52172">
    <property type="entry name" value="CheY-like"/>
    <property type="match status" value="1"/>
</dbReference>
<evidence type="ECO:0000256" key="1">
    <source>
        <dbReference type="PROSITE-ProRule" id="PRU00169"/>
    </source>
</evidence>
<dbReference type="SMART" id="SM00448">
    <property type="entry name" value="REC"/>
    <property type="match status" value="1"/>
</dbReference>
<keyword evidence="4" id="KW-1185">Reference proteome</keyword>
<keyword evidence="1" id="KW-0597">Phosphoprotein</keyword>
<evidence type="ECO:0000313" key="3">
    <source>
        <dbReference type="EMBL" id="SFV35055.1"/>
    </source>
</evidence>
<feature type="modified residue" description="4-aspartylphosphate" evidence="1">
    <location>
        <position position="53"/>
    </location>
</feature>
<name>A0A1I7NK44_9HYPH</name>
<dbReference type="Pfam" id="PF00072">
    <property type="entry name" value="Response_reg"/>
    <property type="match status" value="1"/>
</dbReference>
<dbReference type="AlphaFoldDB" id="A0A1I7NK44"/>
<dbReference type="GO" id="GO:0000160">
    <property type="term" value="P:phosphorelay signal transduction system"/>
    <property type="evidence" value="ECO:0007669"/>
    <property type="project" value="InterPro"/>
</dbReference>
<dbReference type="STRING" id="51670.SAMN04488557_2490"/>
<dbReference type="InterPro" id="IPR001789">
    <property type="entry name" value="Sig_transdc_resp-reg_receiver"/>
</dbReference>
<proteinExistence type="predicted"/>
<dbReference type="RefSeq" id="WP_210186966.1">
    <property type="nucleotide sequence ID" value="NZ_FPCH01000002.1"/>
</dbReference>
<dbReference type="EMBL" id="FPCH01000002">
    <property type="protein sequence ID" value="SFV35055.1"/>
    <property type="molecule type" value="Genomic_DNA"/>
</dbReference>
<dbReference type="Proteomes" id="UP000199423">
    <property type="component" value="Unassembled WGS sequence"/>
</dbReference>
<reference evidence="4" key="1">
    <citation type="submission" date="2016-10" db="EMBL/GenBank/DDBJ databases">
        <authorList>
            <person name="Varghese N."/>
            <person name="Submissions S."/>
        </authorList>
    </citation>
    <scope>NUCLEOTIDE SEQUENCE [LARGE SCALE GENOMIC DNA]</scope>
    <source>
        <strain evidence="4">DSM 1565</strain>
    </source>
</reference>
<dbReference type="Gene3D" id="3.40.50.2300">
    <property type="match status" value="1"/>
</dbReference>
<sequence>MARILIVEDEALIAEILGMYVEELGHEIVGPAATVEHALSLLNDGRPDCAILDCALGRQESTPVAEELAKAAVPFAFATGRGTDSLPKDFKQRPMIAKPYIFEDVERVLAAMIS</sequence>
<evidence type="ECO:0000259" key="2">
    <source>
        <dbReference type="PROSITE" id="PS50110"/>
    </source>
</evidence>
<dbReference type="PROSITE" id="PS50110">
    <property type="entry name" value="RESPONSE_REGULATORY"/>
    <property type="match status" value="1"/>
</dbReference>
<protein>
    <submittedName>
        <fullName evidence="3">Response regulator receiver domain-containing protein</fullName>
    </submittedName>
</protein>
<gene>
    <name evidence="3" type="ORF">SAMN04488557_2490</name>
</gene>
<evidence type="ECO:0000313" key="4">
    <source>
        <dbReference type="Proteomes" id="UP000199423"/>
    </source>
</evidence>